<gene>
    <name evidence="2" type="ORF">B1992_02505</name>
</gene>
<dbReference type="Proteomes" id="UP000462066">
    <property type="component" value="Unassembled WGS sequence"/>
</dbReference>
<keyword evidence="3" id="KW-1185">Reference proteome</keyword>
<evidence type="ECO:0000313" key="3">
    <source>
        <dbReference type="Proteomes" id="UP000462066"/>
    </source>
</evidence>
<dbReference type="AlphaFoldDB" id="A0A7V8GPS8"/>
<comment type="caution">
    <text evidence="2">The sequence shown here is derived from an EMBL/GenBank/DDBJ whole genome shotgun (WGS) entry which is preliminary data.</text>
</comment>
<name>A0A7V8GPS8_9GAMM</name>
<feature type="region of interest" description="Disordered" evidence="1">
    <location>
        <begin position="21"/>
        <end position="42"/>
    </location>
</feature>
<dbReference type="EMBL" id="MWIP01000002">
    <property type="protein sequence ID" value="KAF1687792.1"/>
    <property type="molecule type" value="Genomic_DNA"/>
</dbReference>
<reference evidence="2 3" key="1">
    <citation type="submission" date="2017-10" db="EMBL/GenBank/DDBJ databases">
        <title>Whole genome sequencing of Pseudoxanthomonas broegbernensis DSM 12573(T).</title>
        <authorList>
            <person name="Kumar S."/>
            <person name="Bansal K."/>
            <person name="Kaur A."/>
            <person name="Patil P."/>
            <person name="Sharma S."/>
            <person name="Patil P.B."/>
        </authorList>
    </citation>
    <scope>NUCLEOTIDE SEQUENCE [LARGE SCALE GENOMIC DNA]</scope>
    <source>
        <strain evidence="2 3">DSM 12573</strain>
    </source>
</reference>
<proteinExistence type="predicted"/>
<evidence type="ECO:0008006" key="4">
    <source>
        <dbReference type="Google" id="ProtNLM"/>
    </source>
</evidence>
<evidence type="ECO:0000313" key="2">
    <source>
        <dbReference type="EMBL" id="KAF1687792.1"/>
    </source>
</evidence>
<feature type="compositionally biased region" description="Polar residues" evidence="1">
    <location>
        <begin position="23"/>
        <end position="34"/>
    </location>
</feature>
<accession>A0A7V8GPS8</accession>
<evidence type="ECO:0000256" key="1">
    <source>
        <dbReference type="SAM" id="MobiDB-lite"/>
    </source>
</evidence>
<sequence length="73" mass="8011">MGKNVHVVPHDSGWAVRIEGNDRASSVHPTQRDATQAGRARARRDGVEILIHGENGRIRARDSYGNDPFPPKG</sequence>
<dbReference type="InterPro" id="IPR018691">
    <property type="entry name" value="DUF2188"/>
</dbReference>
<dbReference type="Pfam" id="PF09954">
    <property type="entry name" value="DUF2188"/>
    <property type="match status" value="1"/>
</dbReference>
<dbReference type="RefSeq" id="WP_162309883.1">
    <property type="nucleotide sequence ID" value="NZ_JACHGU010000002.1"/>
</dbReference>
<protein>
    <recommendedName>
        <fullName evidence="4">DUF2188 domain-containing protein</fullName>
    </recommendedName>
</protein>
<organism evidence="2 3">
    <name type="scientific">Pseudoxanthomonas broegbernensis</name>
    <dbReference type="NCBI Taxonomy" id="83619"/>
    <lineage>
        <taxon>Bacteria</taxon>
        <taxon>Pseudomonadati</taxon>
        <taxon>Pseudomonadota</taxon>
        <taxon>Gammaproteobacteria</taxon>
        <taxon>Lysobacterales</taxon>
        <taxon>Lysobacteraceae</taxon>
        <taxon>Pseudoxanthomonas</taxon>
    </lineage>
</organism>